<protein>
    <submittedName>
        <fullName evidence="9">Carbohydrate ABC transporter permease</fullName>
    </submittedName>
</protein>
<evidence type="ECO:0000256" key="7">
    <source>
        <dbReference type="RuleBase" id="RU363032"/>
    </source>
</evidence>
<dbReference type="InterPro" id="IPR000515">
    <property type="entry name" value="MetI-like"/>
</dbReference>
<dbReference type="PROSITE" id="PS51257">
    <property type="entry name" value="PROKAR_LIPOPROTEIN"/>
    <property type="match status" value="1"/>
</dbReference>
<feature type="transmembrane region" description="Helical" evidence="7">
    <location>
        <begin position="181"/>
        <end position="203"/>
    </location>
</feature>
<evidence type="ECO:0000256" key="4">
    <source>
        <dbReference type="ARBA" id="ARBA00022692"/>
    </source>
</evidence>
<reference evidence="9 10" key="1">
    <citation type="submission" date="2021-06" db="EMBL/GenBank/DDBJ databases">
        <title>Description of novel taxa of the family Lachnospiraceae.</title>
        <authorList>
            <person name="Chaplin A.V."/>
            <person name="Sokolova S.R."/>
            <person name="Pikina A.P."/>
            <person name="Korzhanova M."/>
            <person name="Belova V."/>
            <person name="Korostin D."/>
            <person name="Efimov B.A."/>
        </authorList>
    </citation>
    <scope>NUCLEOTIDE SEQUENCE [LARGE SCALE GENOMIC DNA]</scope>
    <source>
        <strain evidence="9 10">ASD4241</strain>
    </source>
</reference>
<dbReference type="InterPro" id="IPR035906">
    <property type="entry name" value="MetI-like_sf"/>
</dbReference>
<keyword evidence="10" id="KW-1185">Reference proteome</keyword>
<proteinExistence type="inferred from homology"/>
<dbReference type="SUPFAM" id="SSF161098">
    <property type="entry name" value="MetI-like"/>
    <property type="match status" value="1"/>
</dbReference>
<feature type="domain" description="ABC transmembrane type-1" evidence="8">
    <location>
        <begin position="69"/>
        <end position="260"/>
    </location>
</feature>
<keyword evidence="4 7" id="KW-0812">Transmembrane</keyword>
<feature type="transmembrane region" description="Helical" evidence="7">
    <location>
        <begin position="104"/>
        <end position="126"/>
    </location>
</feature>
<dbReference type="Gene3D" id="1.10.3720.10">
    <property type="entry name" value="MetI-like"/>
    <property type="match status" value="1"/>
</dbReference>
<organism evidence="9 10">
    <name type="scientific">Diplocloster modestus</name>
    <dbReference type="NCBI Taxonomy" id="2850322"/>
    <lineage>
        <taxon>Bacteria</taxon>
        <taxon>Bacillati</taxon>
        <taxon>Bacillota</taxon>
        <taxon>Clostridia</taxon>
        <taxon>Lachnospirales</taxon>
        <taxon>Lachnospiraceae</taxon>
        <taxon>Diplocloster</taxon>
    </lineage>
</organism>
<feature type="transmembrane region" description="Helical" evidence="7">
    <location>
        <begin position="68"/>
        <end position="92"/>
    </location>
</feature>
<evidence type="ECO:0000313" key="9">
    <source>
        <dbReference type="EMBL" id="MBU9726794.1"/>
    </source>
</evidence>
<keyword evidence="2 7" id="KW-0813">Transport</keyword>
<evidence type="ECO:0000313" key="10">
    <source>
        <dbReference type="Proteomes" id="UP001314681"/>
    </source>
</evidence>
<dbReference type="InterPro" id="IPR050901">
    <property type="entry name" value="BP-dep_ABC_trans_perm"/>
</dbReference>
<evidence type="ECO:0000256" key="1">
    <source>
        <dbReference type="ARBA" id="ARBA00004651"/>
    </source>
</evidence>
<keyword evidence="6 7" id="KW-0472">Membrane</keyword>
<dbReference type="PANTHER" id="PTHR32243:SF18">
    <property type="entry name" value="INNER MEMBRANE ABC TRANSPORTER PERMEASE PROTEIN YCJP"/>
    <property type="match status" value="1"/>
</dbReference>
<comment type="similarity">
    <text evidence="7">Belongs to the binding-protein-dependent transport system permease family.</text>
</comment>
<dbReference type="EMBL" id="JAHQCX010000007">
    <property type="protein sequence ID" value="MBU9726794.1"/>
    <property type="molecule type" value="Genomic_DNA"/>
</dbReference>
<accession>A0ABS6K8G2</accession>
<dbReference type="RefSeq" id="WP_238726880.1">
    <property type="nucleotide sequence ID" value="NZ_JAHQCX010000007.1"/>
</dbReference>
<evidence type="ECO:0000256" key="5">
    <source>
        <dbReference type="ARBA" id="ARBA00022989"/>
    </source>
</evidence>
<dbReference type="Pfam" id="PF00528">
    <property type="entry name" value="BPD_transp_1"/>
    <property type="match status" value="1"/>
</dbReference>
<keyword evidence="5 7" id="KW-1133">Transmembrane helix</keyword>
<comment type="caution">
    <text evidence="9">The sequence shown here is derived from an EMBL/GenBank/DDBJ whole genome shotgun (WGS) entry which is preliminary data.</text>
</comment>
<name>A0ABS6K8G2_9FIRM</name>
<feature type="transmembrane region" description="Helical" evidence="7">
    <location>
        <begin position="7"/>
        <end position="30"/>
    </location>
</feature>
<evidence type="ECO:0000259" key="8">
    <source>
        <dbReference type="PROSITE" id="PS50928"/>
    </source>
</evidence>
<gene>
    <name evidence="9" type="ORF">KTH90_12285</name>
</gene>
<feature type="transmembrane region" description="Helical" evidence="7">
    <location>
        <begin position="238"/>
        <end position="260"/>
    </location>
</feature>
<feature type="transmembrane region" description="Helical" evidence="7">
    <location>
        <begin position="138"/>
        <end position="160"/>
    </location>
</feature>
<keyword evidence="3" id="KW-1003">Cell membrane</keyword>
<dbReference type="Proteomes" id="UP001314681">
    <property type="component" value="Unassembled WGS sequence"/>
</dbReference>
<dbReference type="PANTHER" id="PTHR32243">
    <property type="entry name" value="MALTOSE TRANSPORT SYSTEM PERMEASE-RELATED"/>
    <property type="match status" value="1"/>
</dbReference>
<evidence type="ECO:0000256" key="6">
    <source>
        <dbReference type="ARBA" id="ARBA00023136"/>
    </source>
</evidence>
<evidence type="ECO:0000256" key="3">
    <source>
        <dbReference type="ARBA" id="ARBA00022475"/>
    </source>
</evidence>
<evidence type="ECO:0000256" key="2">
    <source>
        <dbReference type="ARBA" id="ARBA00022448"/>
    </source>
</evidence>
<dbReference type="PROSITE" id="PS50928">
    <property type="entry name" value="ABC_TM1"/>
    <property type="match status" value="1"/>
</dbReference>
<sequence>MKSKLLSVLRVLGILVVLFVALFPLAWMAITSCKSMTELLKIPVTILPENFTLDSYYEVWVQKPFPRYIWNSLKISVVATLLGMIVSSLAAYGFAKFRFPFKKGLLMFVLVAQMFPGTSVIIPLFSTYKSYGLYDSHFGLMLLYATISLAFSIWMMYGYFRSVPSELEEAARIDGCSALKTFVNVILPISKPGIAAVGVYAFMCSWNEYLYSLILLTTESKYTISLGLSSFITEFGTYWNQMGAASIIVTIPTLLIFILLGKNLIAGLTAGAVKG</sequence>
<dbReference type="CDD" id="cd06261">
    <property type="entry name" value="TM_PBP2"/>
    <property type="match status" value="1"/>
</dbReference>
<comment type="subcellular location">
    <subcellularLocation>
        <location evidence="1 7">Cell membrane</location>
        <topology evidence="1 7">Multi-pass membrane protein</topology>
    </subcellularLocation>
</comment>